<accession>H1XPW1</accession>
<comment type="similarity">
    <text evidence="1">Belongs to the N-acetylmuramoyl-L-alanine amidase 2 family.</text>
</comment>
<dbReference type="GO" id="GO:0008270">
    <property type="term" value="F:zinc ion binding"/>
    <property type="evidence" value="ECO:0007669"/>
    <property type="project" value="InterPro"/>
</dbReference>
<dbReference type="InParanoid" id="H1XPW1"/>
<dbReference type="HOGENOM" id="CLU_079366_1_0_0"/>
<dbReference type="KEGG" id="caby:Cabys_3638"/>
<dbReference type="RefSeq" id="WP_006928183.1">
    <property type="nucleotide sequence ID" value="NZ_CM001402.1"/>
</dbReference>
<dbReference type="AlphaFoldDB" id="H1XPW1"/>
<dbReference type="STRING" id="880073.Cabys_3638"/>
<dbReference type="InterPro" id="IPR002502">
    <property type="entry name" value="Amidase_domain"/>
</dbReference>
<dbReference type="eggNOG" id="COG3023">
    <property type="taxonomic scope" value="Bacteria"/>
</dbReference>
<dbReference type="OrthoDB" id="1037861at2"/>
<organism evidence="5 6">
    <name type="scientific">Caldithrix abyssi DSM 13497</name>
    <dbReference type="NCBI Taxonomy" id="880073"/>
    <lineage>
        <taxon>Bacteria</taxon>
        <taxon>Pseudomonadati</taxon>
        <taxon>Calditrichota</taxon>
        <taxon>Calditrichia</taxon>
        <taxon>Calditrichales</taxon>
        <taxon>Calditrichaceae</taxon>
        <taxon>Caldithrix</taxon>
    </lineage>
</organism>
<gene>
    <name evidence="4" type="ORF">Cabys_3638</name>
    <name evidence="5" type="ORF">Calab_1466</name>
</gene>
<evidence type="ECO:0000259" key="2">
    <source>
        <dbReference type="SMART" id="SM00644"/>
    </source>
</evidence>
<evidence type="ECO:0000313" key="5">
    <source>
        <dbReference type="EMBL" id="EHO41087.1"/>
    </source>
</evidence>
<evidence type="ECO:0000313" key="7">
    <source>
        <dbReference type="Proteomes" id="UP000183868"/>
    </source>
</evidence>
<dbReference type="PANTHER" id="PTHR11022">
    <property type="entry name" value="PEPTIDOGLYCAN RECOGNITION PROTEIN"/>
    <property type="match status" value="1"/>
</dbReference>
<sequence>MRPIRKIIIHCTDSEWGNVQAIDAWHKQRGWDGIGYHFLIGNVYPEYQNIKNLHPVPEHDGLILEGRPIEKMGAHCRGHNYDSIGVALVGVKTFSKAQLYSLINLLKLLMKQFQIDVDQIYGHYEFDPLKSCPNIDVEWFKKMLNF</sequence>
<evidence type="ECO:0000313" key="4">
    <source>
        <dbReference type="EMBL" id="APF20384.1"/>
    </source>
</evidence>
<dbReference type="SMART" id="SM00701">
    <property type="entry name" value="PGRP"/>
    <property type="match status" value="1"/>
</dbReference>
<name>H1XPW1_CALAY</name>
<dbReference type="InterPro" id="IPR006619">
    <property type="entry name" value="PGRP_domain_met/bac"/>
</dbReference>
<protein>
    <submittedName>
        <fullName evidence="4 5">N-acetylmuramoyl-L-alanine amidase</fullName>
    </submittedName>
</protein>
<dbReference type="EMBL" id="CM001402">
    <property type="protein sequence ID" value="EHO41087.1"/>
    <property type="molecule type" value="Genomic_DNA"/>
</dbReference>
<reference evidence="5 6" key="1">
    <citation type="submission" date="2011-09" db="EMBL/GenBank/DDBJ databases">
        <title>The permanent draft genome of Caldithrix abyssi DSM 13497.</title>
        <authorList>
            <consortium name="US DOE Joint Genome Institute (JGI-PGF)"/>
            <person name="Lucas S."/>
            <person name="Han J."/>
            <person name="Lapidus A."/>
            <person name="Bruce D."/>
            <person name="Goodwin L."/>
            <person name="Pitluck S."/>
            <person name="Peters L."/>
            <person name="Kyrpides N."/>
            <person name="Mavromatis K."/>
            <person name="Ivanova N."/>
            <person name="Mikhailova N."/>
            <person name="Chertkov O."/>
            <person name="Detter J.C."/>
            <person name="Tapia R."/>
            <person name="Han C."/>
            <person name="Land M."/>
            <person name="Hauser L."/>
            <person name="Markowitz V."/>
            <person name="Cheng J.-F."/>
            <person name="Hugenholtz P."/>
            <person name="Woyke T."/>
            <person name="Wu D."/>
            <person name="Spring S."/>
            <person name="Brambilla E."/>
            <person name="Klenk H.-P."/>
            <person name="Eisen J.A."/>
        </authorList>
    </citation>
    <scope>NUCLEOTIDE SEQUENCE [LARGE SCALE GENOMIC DNA]</scope>
    <source>
        <strain evidence="5 6">DSM 13497</strain>
    </source>
</reference>
<dbReference type="Proteomes" id="UP000004671">
    <property type="component" value="Chromosome"/>
</dbReference>
<evidence type="ECO:0000256" key="1">
    <source>
        <dbReference type="ARBA" id="ARBA00007553"/>
    </source>
</evidence>
<dbReference type="CDD" id="cd06583">
    <property type="entry name" value="PGRP"/>
    <property type="match status" value="1"/>
</dbReference>
<dbReference type="SMART" id="SM00644">
    <property type="entry name" value="Ami_2"/>
    <property type="match status" value="1"/>
</dbReference>
<dbReference type="InterPro" id="IPR015510">
    <property type="entry name" value="PGRP"/>
</dbReference>
<dbReference type="Pfam" id="PF01510">
    <property type="entry name" value="Amidase_2"/>
    <property type="match status" value="1"/>
</dbReference>
<proteinExistence type="inferred from homology"/>
<dbReference type="SUPFAM" id="SSF55846">
    <property type="entry name" value="N-acetylmuramoyl-L-alanine amidase-like"/>
    <property type="match status" value="1"/>
</dbReference>
<dbReference type="Proteomes" id="UP000183868">
    <property type="component" value="Chromosome"/>
</dbReference>
<dbReference type="Gene3D" id="3.40.80.10">
    <property type="entry name" value="Peptidoglycan recognition protein-like"/>
    <property type="match status" value="1"/>
</dbReference>
<reference evidence="4 7" key="2">
    <citation type="submission" date="2016-11" db="EMBL/GenBank/DDBJ databases">
        <title>Genomic analysis of Caldithrix abyssi and proposal of a novel bacterial phylum Caldithrichaeota.</title>
        <authorList>
            <person name="Kublanov I."/>
            <person name="Sigalova O."/>
            <person name="Gavrilov S."/>
            <person name="Lebedinsky A."/>
            <person name="Ivanova N."/>
            <person name="Daum C."/>
            <person name="Reddy T."/>
            <person name="Klenk H.P."/>
            <person name="Goker M."/>
            <person name="Reva O."/>
            <person name="Miroshnichenko M."/>
            <person name="Kyprides N."/>
            <person name="Woyke T."/>
            <person name="Gelfand M."/>
        </authorList>
    </citation>
    <scope>NUCLEOTIDE SEQUENCE [LARGE SCALE GENOMIC DNA]</scope>
    <source>
        <strain evidence="4 7">LF13</strain>
    </source>
</reference>
<dbReference type="PaxDb" id="880073-Calab_1466"/>
<dbReference type="EMBL" id="CP018099">
    <property type="protein sequence ID" value="APF20384.1"/>
    <property type="molecule type" value="Genomic_DNA"/>
</dbReference>
<evidence type="ECO:0000313" key="6">
    <source>
        <dbReference type="Proteomes" id="UP000004671"/>
    </source>
</evidence>
<dbReference type="InterPro" id="IPR036505">
    <property type="entry name" value="Amidase/PGRP_sf"/>
</dbReference>
<dbReference type="GO" id="GO:0009253">
    <property type="term" value="P:peptidoglycan catabolic process"/>
    <property type="evidence" value="ECO:0007669"/>
    <property type="project" value="InterPro"/>
</dbReference>
<dbReference type="PANTHER" id="PTHR11022:SF41">
    <property type="entry name" value="PEPTIDOGLYCAN-RECOGNITION PROTEIN LC-RELATED"/>
    <property type="match status" value="1"/>
</dbReference>
<feature type="domain" description="Peptidoglycan recognition protein family" evidence="3">
    <location>
        <begin position="1"/>
        <end position="127"/>
    </location>
</feature>
<dbReference type="GO" id="GO:0008745">
    <property type="term" value="F:N-acetylmuramoyl-L-alanine amidase activity"/>
    <property type="evidence" value="ECO:0007669"/>
    <property type="project" value="InterPro"/>
</dbReference>
<feature type="domain" description="N-acetylmuramoyl-L-alanine amidase" evidence="2">
    <location>
        <begin position="1"/>
        <end position="134"/>
    </location>
</feature>
<keyword evidence="6" id="KW-1185">Reference proteome</keyword>
<evidence type="ECO:0000259" key="3">
    <source>
        <dbReference type="SMART" id="SM00701"/>
    </source>
</evidence>